<proteinExistence type="predicted"/>
<keyword evidence="2" id="KW-1185">Reference proteome</keyword>
<sequence length="97" mass="11009">MGKTVRLFITLPAEVWAIALKPLVFLDRVPRRRKLRTEPPPPLSSLMAGKEQLGRLLVRTFVSCRRGHAKMWPSTCSQGFEARAHARTRAHYREGSG</sequence>
<accession>A0A151IMS8</accession>
<reference evidence="1 2" key="1">
    <citation type="submission" date="2016-03" db="EMBL/GenBank/DDBJ databases">
        <title>Cyphomyrmex costatus WGS genome.</title>
        <authorList>
            <person name="Nygaard S."/>
            <person name="Hu H."/>
            <person name="Boomsma J."/>
            <person name="Zhang G."/>
        </authorList>
    </citation>
    <scope>NUCLEOTIDE SEQUENCE [LARGE SCALE GENOMIC DNA]</scope>
    <source>
        <strain evidence="1">MS0001</strain>
        <tissue evidence="1">Whole body</tissue>
    </source>
</reference>
<gene>
    <name evidence="1" type="ORF">ALC62_02755</name>
</gene>
<name>A0A151IMS8_9HYME</name>
<dbReference type="Proteomes" id="UP000078542">
    <property type="component" value="Unassembled WGS sequence"/>
</dbReference>
<evidence type="ECO:0000313" key="1">
    <source>
        <dbReference type="EMBL" id="KYN06263.1"/>
    </source>
</evidence>
<protein>
    <submittedName>
        <fullName evidence="1">Uncharacterized protein</fullName>
    </submittedName>
</protein>
<dbReference type="AlphaFoldDB" id="A0A151IMS8"/>
<evidence type="ECO:0000313" key="2">
    <source>
        <dbReference type="Proteomes" id="UP000078542"/>
    </source>
</evidence>
<dbReference type="EMBL" id="KQ977019">
    <property type="protein sequence ID" value="KYN06263.1"/>
    <property type="molecule type" value="Genomic_DNA"/>
</dbReference>
<organism evidence="1 2">
    <name type="scientific">Cyphomyrmex costatus</name>
    <dbReference type="NCBI Taxonomy" id="456900"/>
    <lineage>
        <taxon>Eukaryota</taxon>
        <taxon>Metazoa</taxon>
        <taxon>Ecdysozoa</taxon>
        <taxon>Arthropoda</taxon>
        <taxon>Hexapoda</taxon>
        <taxon>Insecta</taxon>
        <taxon>Pterygota</taxon>
        <taxon>Neoptera</taxon>
        <taxon>Endopterygota</taxon>
        <taxon>Hymenoptera</taxon>
        <taxon>Apocrita</taxon>
        <taxon>Aculeata</taxon>
        <taxon>Formicoidea</taxon>
        <taxon>Formicidae</taxon>
        <taxon>Myrmicinae</taxon>
        <taxon>Cyphomyrmex</taxon>
    </lineage>
</organism>